<evidence type="ECO:0000313" key="3">
    <source>
        <dbReference type="EMBL" id="SHM64024.1"/>
    </source>
</evidence>
<dbReference type="Proteomes" id="UP000184123">
    <property type="component" value="Unassembled WGS sequence"/>
</dbReference>
<evidence type="ECO:0000313" key="2">
    <source>
        <dbReference type="EMBL" id="GEN25422.1"/>
    </source>
</evidence>
<name>A0A1M7KFA6_9GAMM</name>
<protein>
    <submittedName>
        <fullName evidence="3">Uncharacterized protein</fullName>
    </submittedName>
</protein>
<evidence type="ECO:0000313" key="4">
    <source>
        <dbReference type="Proteomes" id="UP000184123"/>
    </source>
</evidence>
<proteinExistence type="predicted"/>
<reference evidence="2 5" key="2">
    <citation type="submission" date="2019-07" db="EMBL/GenBank/DDBJ databases">
        <title>Whole genome shotgun sequence of Halomonas cupida NBRC 102219.</title>
        <authorList>
            <person name="Hosoyama A."/>
            <person name="Uohara A."/>
            <person name="Ohji S."/>
            <person name="Ichikawa N."/>
        </authorList>
    </citation>
    <scope>NUCLEOTIDE SEQUENCE [LARGE SCALE GENOMIC DNA]</scope>
    <source>
        <strain evidence="2 5">NBRC 102219</strain>
    </source>
</reference>
<dbReference type="Proteomes" id="UP000321726">
    <property type="component" value="Unassembled WGS sequence"/>
</dbReference>
<gene>
    <name evidence="2" type="ORF">HCU01_33710</name>
    <name evidence="3" type="ORF">SAMN05660971_03482</name>
</gene>
<feature type="region of interest" description="Disordered" evidence="1">
    <location>
        <begin position="1"/>
        <end position="30"/>
    </location>
</feature>
<accession>A0A1M7KFA6</accession>
<reference evidence="3 4" key="1">
    <citation type="submission" date="2016-11" db="EMBL/GenBank/DDBJ databases">
        <authorList>
            <person name="Jaros S."/>
            <person name="Januszkiewicz K."/>
            <person name="Wedrychowicz H."/>
        </authorList>
    </citation>
    <scope>NUCLEOTIDE SEQUENCE [LARGE SCALE GENOMIC DNA]</scope>
    <source>
        <strain evidence="3 4">DSM 4740</strain>
    </source>
</reference>
<sequence length="86" mass="9721">MSDRYRPPLRTPPPKEQRDSNTMNNAKPTAGEITEAVEEVIRTARLKMDDELIQIAVLKSAASQIEHMLAAESLRQAMYNALNKRV</sequence>
<keyword evidence="5" id="KW-1185">Reference proteome</keyword>
<dbReference type="EMBL" id="FRCA01000010">
    <property type="protein sequence ID" value="SHM64024.1"/>
    <property type="molecule type" value="Genomic_DNA"/>
</dbReference>
<dbReference type="AlphaFoldDB" id="A0A1M7KFA6"/>
<dbReference type="EMBL" id="BJXU01000144">
    <property type="protein sequence ID" value="GEN25422.1"/>
    <property type="molecule type" value="Genomic_DNA"/>
</dbReference>
<organism evidence="3 4">
    <name type="scientific">Halomonas cupida</name>
    <dbReference type="NCBI Taxonomy" id="44933"/>
    <lineage>
        <taxon>Bacteria</taxon>
        <taxon>Pseudomonadati</taxon>
        <taxon>Pseudomonadota</taxon>
        <taxon>Gammaproteobacteria</taxon>
        <taxon>Oceanospirillales</taxon>
        <taxon>Halomonadaceae</taxon>
        <taxon>Halomonas</taxon>
    </lineage>
</organism>
<dbReference type="STRING" id="44933.SAMN05660971_03482"/>
<evidence type="ECO:0000313" key="5">
    <source>
        <dbReference type="Proteomes" id="UP000321726"/>
    </source>
</evidence>
<evidence type="ECO:0000256" key="1">
    <source>
        <dbReference type="SAM" id="MobiDB-lite"/>
    </source>
</evidence>